<keyword evidence="4" id="KW-0375">Hydrogen ion transport</keyword>
<accession>A0A7T6Y7N9</accession>
<evidence type="ECO:0000256" key="4">
    <source>
        <dbReference type="ARBA" id="ARBA00022781"/>
    </source>
</evidence>
<evidence type="ECO:0000256" key="2">
    <source>
        <dbReference type="ARBA" id="ARBA00007046"/>
    </source>
</evidence>
<evidence type="ECO:0000256" key="7">
    <source>
        <dbReference type="ARBA" id="ARBA00023136"/>
    </source>
</evidence>
<protein>
    <submittedName>
        <fullName evidence="9">CF1 delta subunit of ATP synthase</fullName>
    </submittedName>
</protein>
<keyword evidence="3" id="KW-0813">Transport</keyword>
<dbReference type="AlphaFoldDB" id="A0A7T6Y7N9"/>
<name>A0A7T6Y7N9_9STRA</name>
<dbReference type="Pfam" id="PF00213">
    <property type="entry name" value="OSCP"/>
    <property type="match status" value="1"/>
</dbReference>
<reference evidence="9" key="1">
    <citation type="submission" date="2020-10" db="EMBL/GenBank/DDBJ databases">
        <title>Complete chloroplast genome of the Synurophyceae Poterioochromonas malhamensis (Pringsheim) R.A.Andersen 2017 from Van Lake in Eastern Anatolia.</title>
        <authorList>
            <person name="Gastineau R."/>
            <person name="Yilmaz E."/>
            <person name="Solak C.N."/>
            <person name="Lemieux C."/>
            <person name="Turmel M."/>
            <person name="Witkowski A."/>
        </authorList>
    </citation>
    <scope>NUCLEOTIDE SEQUENCE</scope>
    <source>
        <strain evidence="9">SZCZR2049</strain>
    </source>
</reference>
<dbReference type="EMBL" id="MW175522">
    <property type="protein sequence ID" value="QQK55064.1"/>
    <property type="molecule type" value="Genomic_DNA"/>
</dbReference>
<keyword evidence="5" id="KW-0406">Ion transport</keyword>
<gene>
    <name evidence="9" type="primary">atpD</name>
</gene>
<organism evidence="9">
    <name type="scientific">Poterioochromonas malhamensis</name>
    <dbReference type="NCBI Taxonomy" id="88167"/>
    <lineage>
        <taxon>Eukaryota</taxon>
        <taxon>Sar</taxon>
        <taxon>Stramenopiles</taxon>
        <taxon>Ochrophyta</taxon>
        <taxon>Synurophyceae</taxon>
        <taxon>Ochromonadales</taxon>
        <taxon>Ochromonadaceae</taxon>
        <taxon>Poterioochromonas</taxon>
    </lineage>
</organism>
<dbReference type="InterPro" id="IPR026015">
    <property type="entry name" value="ATP_synth_OSCP/delta_N_sf"/>
</dbReference>
<keyword evidence="9" id="KW-0934">Plastid</keyword>
<proteinExistence type="inferred from homology"/>
<dbReference type="GeneID" id="67132960"/>
<evidence type="ECO:0000256" key="8">
    <source>
        <dbReference type="ARBA" id="ARBA00023310"/>
    </source>
</evidence>
<comment type="similarity">
    <text evidence="2">Belongs to the ATPase delta chain family.</text>
</comment>
<keyword evidence="8" id="KW-0066">ATP synthesis</keyword>
<keyword evidence="7" id="KW-0472">Membrane</keyword>
<evidence type="ECO:0000256" key="5">
    <source>
        <dbReference type="ARBA" id="ARBA00023065"/>
    </source>
</evidence>
<dbReference type="GO" id="GO:0046933">
    <property type="term" value="F:proton-transporting ATP synthase activity, rotational mechanism"/>
    <property type="evidence" value="ECO:0007669"/>
    <property type="project" value="InterPro"/>
</dbReference>
<evidence type="ECO:0000256" key="6">
    <source>
        <dbReference type="ARBA" id="ARBA00023078"/>
    </source>
</evidence>
<evidence type="ECO:0000256" key="3">
    <source>
        <dbReference type="ARBA" id="ARBA00022448"/>
    </source>
</evidence>
<geneLocation type="plastid" evidence="9"/>
<dbReference type="SUPFAM" id="SSF47928">
    <property type="entry name" value="N-terminal domain of the delta subunit of the F1F0-ATP synthase"/>
    <property type="match status" value="1"/>
</dbReference>
<sequence>MIVTNKKQVKIYVNSLLLILKKKNALLSDFFQIGNELFLMNAFICSSEKTRSFFLQNNSLDKLKYKILLELFPGISSLTKLFLDILLKKRHIYLLSSISDEFQEKFEKIQKISRIKIVISSSLSNDLNTLDKFYTQTIKVLKSSFKSTYYIFQIYFDPKLLGGIIFEHDSFFLDLSIKNSLKKLVNIS</sequence>
<evidence type="ECO:0000256" key="1">
    <source>
        <dbReference type="ARBA" id="ARBA00004370"/>
    </source>
</evidence>
<evidence type="ECO:0000313" key="9">
    <source>
        <dbReference type="EMBL" id="QQK55064.1"/>
    </source>
</evidence>
<keyword evidence="6" id="KW-0793">Thylakoid</keyword>
<dbReference type="InterPro" id="IPR000711">
    <property type="entry name" value="ATPase_OSCP/dsu"/>
</dbReference>
<comment type="subcellular location">
    <subcellularLocation>
        <location evidence="1">Membrane</location>
    </subcellularLocation>
</comment>
<dbReference type="GO" id="GO:0016020">
    <property type="term" value="C:membrane"/>
    <property type="evidence" value="ECO:0007669"/>
    <property type="project" value="UniProtKB-SubCell"/>
</dbReference>
<dbReference type="Gene3D" id="1.10.520.20">
    <property type="entry name" value="N-terminal domain of the delta subunit of the F1F0-ATP synthase"/>
    <property type="match status" value="1"/>
</dbReference>
<dbReference type="RefSeq" id="YP_010139398.1">
    <property type="nucleotide sequence ID" value="NC_056910.1"/>
</dbReference>